<dbReference type="SUPFAM" id="SSF55785">
    <property type="entry name" value="PYP-like sensor domain (PAS domain)"/>
    <property type="match status" value="3"/>
</dbReference>
<dbReference type="Gene3D" id="3.30.565.10">
    <property type="entry name" value="Histidine kinase-like ATPase, C-terminal domain"/>
    <property type="match status" value="1"/>
</dbReference>
<dbReference type="SMART" id="SM00388">
    <property type="entry name" value="HisKA"/>
    <property type="match status" value="1"/>
</dbReference>
<keyword evidence="6" id="KW-0472">Membrane</keyword>
<dbReference type="SUPFAM" id="SSF55874">
    <property type="entry name" value="ATPase domain of HSP90 chaperone/DNA topoisomerase II/histidine kinase"/>
    <property type="match status" value="1"/>
</dbReference>
<name>A0A939GEF6_9BACT</name>
<dbReference type="InterPro" id="IPR003594">
    <property type="entry name" value="HATPase_dom"/>
</dbReference>
<evidence type="ECO:0000259" key="7">
    <source>
        <dbReference type="PROSITE" id="PS50109"/>
    </source>
</evidence>
<comment type="caution">
    <text evidence="8">The sequence shown here is derived from an EMBL/GenBank/DDBJ whole genome shotgun (WGS) entry which is preliminary data.</text>
</comment>
<dbReference type="EMBL" id="JAFMYV010000001">
    <property type="protein sequence ID" value="MBO0935310.1"/>
    <property type="molecule type" value="Genomic_DNA"/>
</dbReference>
<dbReference type="SMART" id="SM00387">
    <property type="entry name" value="HATPase_c"/>
    <property type="match status" value="1"/>
</dbReference>
<dbReference type="SUPFAM" id="SSF47384">
    <property type="entry name" value="Homodimeric domain of signal transducing histidine kinase"/>
    <property type="match status" value="1"/>
</dbReference>
<dbReference type="InterPro" id="IPR036890">
    <property type="entry name" value="HATPase_C_sf"/>
</dbReference>
<dbReference type="PANTHER" id="PTHR42878:SF15">
    <property type="entry name" value="BACTERIOPHYTOCHROME"/>
    <property type="match status" value="1"/>
</dbReference>
<evidence type="ECO:0000256" key="5">
    <source>
        <dbReference type="ARBA" id="ARBA00022777"/>
    </source>
</evidence>
<evidence type="ECO:0000256" key="3">
    <source>
        <dbReference type="ARBA" id="ARBA00022553"/>
    </source>
</evidence>
<comment type="catalytic activity">
    <reaction evidence="1">
        <text>ATP + protein L-histidine = ADP + protein N-phospho-L-histidine.</text>
        <dbReference type="EC" id="2.7.13.3"/>
    </reaction>
</comment>
<dbReference type="CDD" id="cd00082">
    <property type="entry name" value="HisKA"/>
    <property type="match status" value="1"/>
</dbReference>
<dbReference type="CDD" id="cd00130">
    <property type="entry name" value="PAS"/>
    <property type="match status" value="1"/>
</dbReference>
<dbReference type="Gene3D" id="3.30.450.20">
    <property type="entry name" value="PAS domain"/>
    <property type="match status" value="4"/>
</dbReference>
<reference evidence="8" key="1">
    <citation type="submission" date="2021-03" db="EMBL/GenBank/DDBJ databases">
        <title>Fibrella sp. HMF5335 genome sequencing and assembly.</title>
        <authorList>
            <person name="Kang H."/>
            <person name="Kim H."/>
            <person name="Bae S."/>
            <person name="Joh K."/>
        </authorList>
    </citation>
    <scope>NUCLEOTIDE SEQUENCE</scope>
    <source>
        <strain evidence="8">HMF5335</strain>
    </source>
</reference>
<dbReference type="InterPro" id="IPR000014">
    <property type="entry name" value="PAS"/>
</dbReference>
<evidence type="ECO:0000256" key="6">
    <source>
        <dbReference type="ARBA" id="ARBA00023136"/>
    </source>
</evidence>
<dbReference type="InterPro" id="IPR005467">
    <property type="entry name" value="His_kinase_dom"/>
</dbReference>
<dbReference type="AlphaFoldDB" id="A0A939GEF6"/>
<dbReference type="InterPro" id="IPR003661">
    <property type="entry name" value="HisK_dim/P_dom"/>
</dbReference>
<evidence type="ECO:0000256" key="2">
    <source>
        <dbReference type="ARBA" id="ARBA00012438"/>
    </source>
</evidence>
<dbReference type="InterPro" id="IPR035965">
    <property type="entry name" value="PAS-like_dom_sf"/>
</dbReference>
<accession>A0A939GEF6</accession>
<dbReference type="Pfam" id="PF00512">
    <property type="entry name" value="HisKA"/>
    <property type="match status" value="1"/>
</dbReference>
<dbReference type="PRINTS" id="PR00344">
    <property type="entry name" value="BCTRLSENSOR"/>
</dbReference>
<evidence type="ECO:0000256" key="1">
    <source>
        <dbReference type="ARBA" id="ARBA00000085"/>
    </source>
</evidence>
<evidence type="ECO:0000313" key="8">
    <source>
        <dbReference type="EMBL" id="MBO0935310.1"/>
    </source>
</evidence>
<dbReference type="PANTHER" id="PTHR42878">
    <property type="entry name" value="TWO-COMPONENT HISTIDINE KINASE"/>
    <property type="match status" value="1"/>
</dbReference>
<dbReference type="InterPro" id="IPR036097">
    <property type="entry name" value="HisK_dim/P_sf"/>
</dbReference>
<gene>
    <name evidence="8" type="ORF">J2I47_01990</name>
</gene>
<dbReference type="Pfam" id="PF13426">
    <property type="entry name" value="PAS_9"/>
    <property type="match status" value="2"/>
</dbReference>
<organism evidence="8 9">
    <name type="scientific">Fibrella rubiginis</name>
    <dbReference type="NCBI Taxonomy" id="2817060"/>
    <lineage>
        <taxon>Bacteria</taxon>
        <taxon>Pseudomonadati</taxon>
        <taxon>Bacteroidota</taxon>
        <taxon>Cytophagia</taxon>
        <taxon>Cytophagales</taxon>
        <taxon>Spirosomataceae</taxon>
        <taxon>Fibrella</taxon>
    </lineage>
</organism>
<dbReference type="GO" id="GO:0000155">
    <property type="term" value="F:phosphorelay sensor kinase activity"/>
    <property type="evidence" value="ECO:0007669"/>
    <property type="project" value="InterPro"/>
</dbReference>
<dbReference type="EC" id="2.7.13.3" evidence="2"/>
<evidence type="ECO:0000256" key="4">
    <source>
        <dbReference type="ARBA" id="ARBA00022679"/>
    </source>
</evidence>
<proteinExistence type="predicted"/>
<sequence length="762" mass="85098">MQAMLDGSLNGVILLEAVYDSQQTVTDFRIVAANQTLGDMTGINVQNIIGNTMGAVYPGYKAGGFFALYCQTLADGKPRRNEYYYEDEQLNGWFEVSITRQDSHLVLTTTNTTEAHKAGETAELAAVRLQQIIDVAQTGIAVLKPTFDEAGQVMDFTFATVNRVMAQLVSETTDAIQGKPISNWFLSYRETDVFSHFKHTYLADEIRRFDIHYDIDGFDIWVDVQSVKLDDTVIVTFTDYTLLKEVQHALEQQAADNQRQTELINSVLDSSDSGIIAFEAIRDPAQQNTIVDFKFMVINRACIGLLGKTIDEMMGQKLLTIFPGNVETGLFELYKHTTETGHPSRTEVYYNHDGLDFWLDISAQKLGDGFVVTFTDVSPIKRANKAVEASAAELTTVIDTAQAGIFLFEPVFDDLNEVVDFRFRLANRQLAAYVGQEPAALTGQLGSRWFPDYKQNGLFDTYRKAYTSGRTQRFDFHYDADGIDAWLDIMATKMGNEVLVTFADYTNLKRLQRQLEHSITDLRRSNESLQQFAYVASHDLQEPLRKIQSFGDVLQARFGPGLGEMGSDMIGRMQTAAGRMSSLIHDLLTYSRLSAKPAEMKPVALSGVLSRVIDDLDIPIRETGATIQLIDLPTVPGDESQLRQLFQNLITNALKFRQAAVPPVVIIRSRLVAVTDLPPEVMVVRKVPLYQCISVTDNGIGFDQKYAERIFQVFQRLHARSQYDGTGIGLAIVQRVVDNHGGAIRASSEVGRGATFELYLPG</sequence>
<dbReference type="GO" id="GO:0000156">
    <property type="term" value="F:phosphorelay response regulator activity"/>
    <property type="evidence" value="ECO:0007669"/>
    <property type="project" value="TreeGrafter"/>
</dbReference>
<dbReference type="InterPro" id="IPR050351">
    <property type="entry name" value="BphY/WalK/GraS-like"/>
</dbReference>
<dbReference type="Proteomes" id="UP000664034">
    <property type="component" value="Unassembled WGS sequence"/>
</dbReference>
<dbReference type="PROSITE" id="PS50109">
    <property type="entry name" value="HIS_KIN"/>
    <property type="match status" value="1"/>
</dbReference>
<dbReference type="InterPro" id="IPR004358">
    <property type="entry name" value="Sig_transdc_His_kin-like_C"/>
</dbReference>
<feature type="domain" description="Histidine kinase" evidence="7">
    <location>
        <begin position="535"/>
        <end position="762"/>
    </location>
</feature>
<dbReference type="GO" id="GO:0016020">
    <property type="term" value="C:membrane"/>
    <property type="evidence" value="ECO:0007669"/>
    <property type="project" value="UniProtKB-SubCell"/>
</dbReference>
<dbReference type="GO" id="GO:0007234">
    <property type="term" value="P:osmosensory signaling via phosphorelay pathway"/>
    <property type="evidence" value="ECO:0007669"/>
    <property type="project" value="TreeGrafter"/>
</dbReference>
<dbReference type="Pfam" id="PF02518">
    <property type="entry name" value="HATPase_c"/>
    <property type="match status" value="1"/>
</dbReference>
<protein>
    <recommendedName>
        <fullName evidence="2">histidine kinase</fullName>
        <ecNumber evidence="2">2.7.13.3</ecNumber>
    </recommendedName>
</protein>
<evidence type="ECO:0000313" key="9">
    <source>
        <dbReference type="Proteomes" id="UP000664034"/>
    </source>
</evidence>
<dbReference type="Gene3D" id="1.10.287.130">
    <property type="match status" value="1"/>
</dbReference>
<keyword evidence="3" id="KW-0597">Phosphoprotein</keyword>
<keyword evidence="4" id="KW-0808">Transferase</keyword>
<dbReference type="GO" id="GO:0030295">
    <property type="term" value="F:protein kinase activator activity"/>
    <property type="evidence" value="ECO:0007669"/>
    <property type="project" value="TreeGrafter"/>
</dbReference>
<keyword evidence="9" id="KW-1185">Reference proteome</keyword>
<keyword evidence="5" id="KW-0418">Kinase</keyword>